<reference evidence="2" key="2">
    <citation type="submission" date="2021-08" db="EMBL/GenBank/DDBJ databases">
        <authorList>
            <person name="Gostincar C."/>
            <person name="Sun X."/>
            <person name="Song Z."/>
            <person name="Gunde-Cimerman N."/>
        </authorList>
    </citation>
    <scope>NUCLEOTIDE SEQUENCE</scope>
    <source>
        <strain evidence="2">EXF-8016</strain>
    </source>
</reference>
<evidence type="ECO:0000313" key="3">
    <source>
        <dbReference type="Proteomes" id="UP000767238"/>
    </source>
</evidence>
<dbReference type="AlphaFoldDB" id="A0A9P8K892"/>
<name>A0A9P8K892_AURME</name>
<reference evidence="2" key="1">
    <citation type="journal article" date="2021" name="J Fungi (Basel)">
        <title>Virulence traits and population genomics of the black yeast Aureobasidium melanogenum.</title>
        <authorList>
            <person name="Cernosa A."/>
            <person name="Sun X."/>
            <person name="Gostincar C."/>
            <person name="Fang C."/>
            <person name="Gunde-Cimerman N."/>
            <person name="Song Z."/>
        </authorList>
    </citation>
    <scope>NUCLEOTIDE SEQUENCE</scope>
    <source>
        <strain evidence="2">EXF-8016</strain>
    </source>
</reference>
<feature type="region of interest" description="Disordered" evidence="1">
    <location>
        <begin position="138"/>
        <end position="166"/>
    </location>
</feature>
<dbReference type="Proteomes" id="UP000767238">
    <property type="component" value="Unassembled WGS sequence"/>
</dbReference>
<gene>
    <name evidence="2" type="ORF">KCV03_g5045</name>
</gene>
<proteinExistence type="predicted"/>
<feature type="region of interest" description="Disordered" evidence="1">
    <location>
        <begin position="1"/>
        <end position="36"/>
    </location>
</feature>
<protein>
    <submittedName>
        <fullName evidence="2">Uncharacterized protein</fullName>
    </submittedName>
</protein>
<dbReference type="OrthoDB" id="3867728at2759"/>
<comment type="caution">
    <text evidence="2">The sequence shown here is derived from an EMBL/GenBank/DDBJ whole genome shotgun (WGS) entry which is preliminary data.</text>
</comment>
<evidence type="ECO:0000256" key="1">
    <source>
        <dbReference type="SAM" id="MobiDB-lite"/>
    </source>
</evidence>
<feature type="non-terminal residue" evidence="2">
    <location>
        <position position="213"/>
    </location>
</feature>
<feature type="compositionally biased region" description="Polar residues" evidence="1">
    <location>
        <begin position="16"/>
        <end position="36"/>
    </location>
</feature>
<sequence length="213" mass="24114">MKAFLKSRQHSKAESCLSNSTAEPTTHQASRPSTPTEWWLARENAFDTANRIYKKLYRDSDESHYSREQDYDENDVESSPPLSPSSPDWNASAWFWTAERSEMWVEHVASSGWIVLDLNDGFRKVSVDKTATAISGSEVQVDSDAKPASPAKKPGDTQVKSATAAELRRRPKLTIQIPSGIPDYYSKHGPNDYSSCRPHITSEERAEWRENMF</sequence>
<feature type="compositionally biased region" description="Basic residues" evidence="1">
    <location>
        <begin position="1"/>
        <end position="10"/>
    </location>
</feature>
<dbReference type="EMBL" id="JAHFYH010000032">
    <property type="protein sequence ID" value="KAH0221553.1"/>
    <property type="molecule type" value="Genomic_DNA"/>
</dbReference>
<feature type="region of interest" description="Disordered" evidence="1">
    <location>
        <begin position="64"/>
        <end position="87"/>
    </location>
</feature>
<organism evidence="2 3">
    <name type="scientific">Aureobasidium melanogenum</name>
    <name type="common">Aureobasidium pullulans var. melanogenum</name>
    <dbReference type="NCBI Taxonomy" id="46634"/>
    <lineage>
        <taxon>Eukaryota</taxon>
        <taxon>Fungi</taxon>
        <taxon>Dikarya</taxon>
        <taxon>Ascomycota</taxon>
        <taxon>Pezizomycotina</taxon>
        <taxon>Dothideomycetes</taxon>
        <taxon>Dothideomycetidae</taxon>
        <taxon>Dothideales</taxon>
        <taxon>Saccotheciaceae</taxon>
        <taxon>Aureobasidium</taxon>
    </lineage>
</organism>
<evidence type="ECO:0000313" key="2">
    <source>
        <dbReference type="EMBL" id="KAH0221553.1"/>
    </source>
</evidence>
<accession>A0A9P8K892</accession>